<organism evidence="1 2">
    <name type="scientific">Alkalihalophilus lindianensis</name>
    <dbReference type="NCBI Taxonomy" id="1630542"/>
    <lineage>
        <taxon>Bacteria</taxon>
        <taxon>Bacillati</taxon>
        <taxon>Bacillota</taxon>
        <taxon>Bacilli</taxon>
        <taxon>Bacillales</taxon>
        <taxon>Bacillaceae</taxon>
        <taxon>Alkalihalophilus</taxon>
    </lineage>
</organism>
<evidence type="ECO:0000313" key="2">
    <source>
        <dbReference type="Proteomes" id="UP001287282"/>
    </source>
</evidence>
<dbReference type="RefSeq" id="WP_317123262.1">
    <property type="nucleotide sequence ID" value="NZ_JAWJBA010000006.1"/>
</dbReference>
<proteinExistence type="predicted"/>
<sequence length="107" mass="12526">MQQYRGMIKWTQLAIPEHMDMIRRERTMRSIPQKPELDQQALEELHYALQEKMNDQEEATIHYWENNAIQTIKGRIQPAPGVKPAIKVVDKAGTKTKIEISLLLKMN</sequence>
<evidence type="ECO:0000313" key="1">
    <source>
        <dbReference type="EMBL" id="MDV2686094.1"/>
    </source>
</evidence>
<name>A0ABU3XDY2_9BACI</name>
<protein>
    <submittedName>
        <fullName evidence="1">YolD-like family protein</fullName>
    </submittedName>
</protein>
<dbReference type="EMBL" id="JAWJBA010000006">
    <property type="protein sequence ID" value="MDV2686094.1"/>
    <property type="molecule type" value="Genomic_DNA"/>
</dbReference>
<dbReference type="PANTHER" id="PTHR40051:SF1">
    <property type="entry name" value="YOLD-LIKE FAMILY PROTEIN"/>
    <property type="match status" value="1"/>
</dbReference>
<dbReference type="InterPro" id="IPR014962">
    <property type="entry name" value="YolD"/>
</dbReference>
<accession>A0ABU3XDY2</accession>
<reference evidence="1 2" key="1">
    <citation type="submission" date="2023-10" db="EMBL/GenBank/DDBJ databases">
        <title>Screening of Alkalihalobacillus lindianensis BZ-TG-R113 and Its Alleviation of Salt Stress on Rapeseed Growth.</title>
        <authorList>
            <person name="Zhao B."/>
            <person name="Guo T."/>
        </authorList>
    </citation>
    <scope>NUCLEOTIDE SEQUENCE [LARGE SCALE GENOMIC DNA]</scope>
    <source>
        <strain evidence="1 2">BZ-TG-R113</strain>
    </source>
</reference>
<comment type="caution">
    <text evidence="1">The sequence shown here is derived from an EMBL/GenBank/DDBJ whole genome shotgun (WGS) entry which is preliminary data.</text>
</comment>
<dbReference type="Pfam" id="PF08863">
    <property type="entry name" value="YolD"/>
    <property type="match status" value="1"/>
</dbReference>
<dbReference type="PANTHER" id="PTHR40051">
    <property type="entry name" value="IG HYPOTHETICAL 15966"/>
    <property type="match status" value="1"/>
</dbReference>
<keyword evidence="2" id="KW-1185">Reference proteome</keyword>
<gene>
    <name evidence="1" type="ORF">RYX56_17130</name>
</gene>
<dbReference type="Proteomes" id="UP001287282">
    <property type="component" value="Unassembled WGS sequence"/>
</dbReference>